<reference evidence="2" key="1">
    <citation type="submission" date="2019-11" db="EMBL/GenBank/DDBJ databases">
        <title>Genome sequence of Heliorestis convoluta strain HH, an alkaliphilic and minimalistic phototrophic bacterium from a soda lake in Egypt.</title>
        <authorList>
            <person name="Dewey E.D."/>
            <person name="Stokes L.M."/>
            <person name="Burchell B.M."/>
            <person name="Shaffer K.N."/>
            <person name="Huntington A.M."/>
            <person name="Baker J.M."/>
            <person name="Nadendla S."/>
            <person name="Giglio M.G."/>
            <person name="Touchman J.W."/>
            <person name="Blankenship R.E."/>
            <person name="Madigan M.T."/>
            <person name="Sattley W.M."/>
        </authorList>
    </citation>
    <scope>NUCLEOTIDE SEQUENCE [LARGE SCALE GENOMIC DNA]</scope>
    <source>
        <strain evidence="2">HH</strain>
    </source>
</reference>
<sequence length="98" mass="11250">MTNKRRGFIDIELDRPRQLRYTLNAFAEIEERLGVPLAELGNIKLGMKTVRTILWAGLLHEDISITEEEVGDMVGFEKLEYVQRKIAEAFEVATGKKE</sequence>
<keyword evidence="2" id="KW-1185">Reference proteome</keyword>
<protein>
    <submittedName>
        <fullName evidence="1">Uncharacterized protein</fullName>
    </submittedName>
</protein>
<dbReference type="KEGG" id="hcv:FTV88_1554"/>
<dbReference type="Proteomes" id="UP000366051">
    <property type="component" value="Chromosome"/>
</dbReference>
<gene>
    <name evidence="1" type="ORF">FTV88_1554</name>
</gene>
<dbReference type="RefSeq" id="WP_153724988.1">
    <property type="nucleotide sequence ID" value="NZ_CP045875.1"/>
</dbReference>
<evidence type="ECO:0000313" key="2">
    <source>
        <dbReference type="Proteomes" id="UP000366051"/>
    </source>
</evidence>
<organism evidence="1 2">
    <name type="scientific">Heliorestis convoluta</name>
    <dbReference type="NCBI Taxonomy" id="356322"/>
    <lineage>
        <taxon>Bacteria</taxon>
        <taxon>Bacillati</taxon>
        <taxon>Bacillota</taxon>
        <taxon>Clostridia</taxon>
        <taxon>Eubacteriales</taxon>
        <taxon>Heliobacteriaceae</taxon>
        <taxon>Heliorestis</taxon>
    </lineage>
</organism>
<evidence type="ECO:0000313" key="1">
    <source>
        <dbReference type="EMBL" id="QGG47654.1"/>
    </source>
</evidence>
<proteinExistence type="predicted"/>
<accession>A0A5Q2MXV6</accession>
<dbReference type="AlphaFoldDB" id="A0A5Q2MXV6"/>
<name>A0A5Q2MXV6_9FIRM</name>
<dbReference type="EMBL" id="CP045875">
    <property type="protein sequence ID" value="QGG47654.1"/>
    <property type="molecule type" value="Genomic_DNA"/>
</dbReference>
<dbReference type="OrthoDB" id="1801573at2"/>